<feature type="DNA-binding region" description="HMG box" evidence="1">
    <location>
        <begin position="125"/>
        <end position="194"/>
    </location>
</feature>
<dbReference type="CDD" id="cd00084">
    <property type="entry name" value="HMG-box_SF"/>
    <property type="match status" value="1"/>
</dbReference>
<keyword evidence="1" id="KW-0238">DNA-binding</keyword>
<dbReference type="EMBL" id="JAEPQZ010000017">
    <property type="protein sequence ID" value="KAG2172412.1"/>
    <property type="molecule type" value="Genomic_DNA"/>
</dbReference>
<sequence length="361" mass="41111">MYSSSSKQDKTISKMARAIKSKPAHYDTPFDSQSINLELQLQDLTLEMAVVKGVPGFKTCSGKGFISNRQLMDIIDDGSQHQDIGLGYRVPTWRLLQMVLACLNKLSVSVPSNRRRKKHKCYQKRPKPFNAYMHFNRTIRMKISTLMPDYKQKEVSKLTGALWKASNANTKAYHRCAAAKENKLDHHITLCKHHICPQSLHYKRSGSFVCFCNGCWCLSKLKGDITEVLNLKWISNMDPHVFRSVSDTSSCDEVSISRDTSFFDSLECSIGQEDCSSDLLSWLDSWNTTERLDIASDFVDWSSIMSDLSIYIGRIQDQHRLQLLESIILSDSDVNNAFKLPSADSDLWVPSIQAETKLEEF</sequence>
<comment type="caution">
    <text evidence="3">The sequence shown here is derived from an EMBL/GenBank/DDBJ whole genome shotgun (WGS) entry which is preliminary data.</text>
</comment>
<keyword evidence="1" id="KW-0539">Nucleus</keyword>
<dbReference type="Pfam" id="PF00505">
    <property type="entry name" value="HMG_box"/>
    <property type="match status" value="1"/>
</dbReference>
<dbReference type="GO" id="GO:0003677">
    <property type="term" value="F:DNA binding"/>
    <property type="evidence" value="ECO:0007669"/>
    <property type="project" value="UniProtKB-UniRule"/>
</dbReference>
<evidence type="ECO:0000256" key="1">
    <source>
        <dbReference type="PROSITE-ProRule" id="PRU00267"/>
    </source>
</evidence>
<evidence type="ECO:0000313" key="4">
    <source>
        <dbReference type="Proteomes" id="UP000654370"/>
    </source>
</evidence>
<dbReference type="Proteomes" id="UP000654370">
    <property type="component" value="Unassembled WGS sequence"/>
</dbReference>
<dbReference type="OrthoDB" id="6247875at2759"/>
<evidence type="ECO:0000313" key="3">
    <source>
        <dbReference type="EMBL" id="KAG2172412.1"/>
    </source>
</evidence>
<dbReference type="SUPFAM" id="SSF47095">
    <property type="entry name" value="HMG-box"/>
    <property type="match status" value="1"/>
</dbReference>
<dbReference type="AlphaFoldDB" id="A0A8H7PEF2"/>
<evidence type="ECO:0000259" key="2">
    <source>
        <dbReference type="PROSITE" id="PS50118"/>
    </source>
</evidence>
<name>A0A8H7PEF2_MORIS</name>
<proteinExistence type="predicted"/>
<keyword evidence="4" id="KW-1185">Reference proteome</keyword>
<protein>
    <recommendedName>
        <fullName evidence="2">HMG box domain-containing protein</fullName>
    </recommendedName>
</protein>
<dbReference type="Gene3D" id="1.10.30.10">
    <property type="entry name" value="High mobility group box domain"/>
    <property type="match status" value="1"/>
</dbReference>
<feature type="domain" description="HMG box" evidence="2">
    <location>
        <begin position="125"/>
        <end position="194"/>
    </location>
</feature>
<accession>A0A8H7PEF2</accession>
<dbReference type="InterPro" id="IPR036910">
    <property type="entry name" value="HMG_box_dom_sf"/>
</dbReference>
<gene>
    <name evidence="3" type="ORF">INT43_004954</name>
</gene>
<organism evidence="3 4">
    <name type="scientific">Mortierella isabellina</name>
    <name type="common">Filamentous fungus</name>
    <name type="synonym">Umbelopsis isabellina</name>
    <dbReference type="NCBI Taxonomy" id="91625"/>
    <lineage>
        <taxon>Eukaryota</taxon>
        <taxon>Fungi</taxon>
        <taxon>Fungi incertae sedis</taxon>
        <taxon>Mucoromycota</taxon>
        <taxon>Mucoromycotina</taxon>
        <taxon>Umbelopsidomycetes</taxon>
        <taxon>Umbelopsidales</taxon>
        <taxon>Umbelopsidaceae</taxon>
        <taxon>Umbelopsis</taxon>
    </lineage>
</organism>
<reference evidence="3" key="1">
    <citation type="submission" date="2020-12" db="EMBL/GenBank/DDBJ databases">
        <title>Metabolic potential, ecology and presence of endohyphal bacteria is reflected in genomic diversity of Mucoromycotina.</title>
        <authorList>
            <person name="Muszewska A."/>
            <person name="Okrasinska A."/>
            <person name="Steczkiewicz K."/>
            <person name="Drgas O."/>
            <person name="Orlowska M."/>
            <person name="Perlinska-Lenart U."/>
            <person name="Aleksandrzak-Piekarczyk T."/>
            <person name="Szatraj K."/>
            <person name="Zielenkiewicz U."/>
            <person name="Pilsyk S."/>
            <person name="Malc E."/>
            <person name="Mieczkowski P."/>
            <person name="Kruszewska J.S."/>
            <person name="Biernat P."/>
            <person name="Pawlowska J."/>
        </authorList>
    </citation>
    <scope>NUCLEOTIDE SEQUENCE</scope>
    <source>
        <strain evidence="3">WA0000067209</strain>
    </source>
</reference>
<dbReference type="GO" id="GO:0005634">
    <property type="term" value="C:nucleus"/>
    <property type="evidence" value="ECO:0007669"/>
    <property type="project" value="UniProtKB-UniRule"/>
</dbReference>
<dbReference type="PROSITE" id="PS50118">
    <property type="entry name" value="HMG_BOX_2"/>
    <property type="match status" value="1"/>
</dbReference>
<dbReference type="InterPro" id="IPR009071">
    <property type="entry name" value="HMG_box_dom"/>
</dbReference>